<dbReference type="Pfam" id="PF01569">
    <property type="entry name" value="PAP2"/>
    <property type="match status" value="1"/>
</dbReference>
<sequence length="343" mass="37642">MLKGKPSGTLQRVWEFVKTFSDWILLGVGEALAQFLGDRMPYAQLFSVLDPTISFPKAEHEKVPAFMLYVYAFAVPIAVLLVVNLAFGPGNLVRRAKLLNWSVLCLGTSVIFAQLFTEFVKFIIGRPRPDFLSRCQPDAARAQAAFTATAVTLFSSTICTTTNTKALNDGFRSFPSGHSSMSFAGLTFLSLFLAGRFRLFAAHTVHGKHLWAYAICAAPLLLASFVTSSRVSDFRHRGTDVLAGASLGVFFAILAYRYYFPWLGSPLAGTPWMVLREEGEQGIEGYKTRSRSGSNGGAPLLPTTAQQSYREAATPYTQTGDHMELQPVPTINVHEASYPPPNH</sequence>
<dbReference type="InterPro" id="IPR043216">
    <property type="entry name" value="PAP-like"/>
</dbReference>
<feature type="transmembrane region" description="Helical" evidence="6">
    <location>
        <begin position="99"/>
        <end position="124"/>
    </location>
</feature>
<dbReference type="SMART" id="SM00014">
    <property type="entry name" value="acidPPc"/>
    <property type="match status" value="1"/>
</dbReference>
<dbReference type="EMBL" id="CAFZ01000003">
    <property type="protein sequence ID" value="CCA66548.1"/>
    <property type="molecule type" value="Genomic_DNA"/>
</dbReference>
<keyword evidence="3 6" id="KW-0812">Transmembrane</keyword>
<keyword evidence="5 6" id="KW-0472">Membrane</keyword>
<dbReference type="OMA" id="QICISRT"/>
<keyword evidence="4 6" id="KW-1133">Transmembrane helix</keyword>
<name>G4T5K0_SERID</name>
<dbReference type="GO" id="GO:0008195">
    <property type="term" value="F:phosphatidate phosphatase activity"/>
    <property type="evidence" value="ECO:0007669"/>
    <property type="project" value="TreeGrafter"/>
</dbReference>
<dbReference type="STRING" id="1109443.G4T5K0"/>
<feature type="domain" description="Phosphatidic acid phosphatase type 2/haloperoxidase" evidence="7">
    <location>
        <begin position="104"/>
        <end position="256"/>
    </location>
</feature>
<protein>
    <submittedName>
        <fullName evidence="8">Related to DPP1-diacylglycerol pyrophosphate phosphatase</fullName>
    </submittedName>
</protein>
<dbReference type="GO" id="GO:0046839">
    <property type="term" value="P:phospholipid dephosphorylation"/>
    <property type="evidence" value="ECO:0007669"/>
    <property type="project" value="TreeGrafter"/>
</dbReference>
<evidence type="ECO:0000259" key="7">
    <source>
        <dbReference type="SMART" id="SM00014"/>
    </source>
</evidence>
<evidence type="ECO:0000256" key="1">
    <source>
        <dbReference type="ARBA" id="ARBA00004141"/>
    </source>
</evidence>
<evidence type="ECO:0000256" key="4">
    <source>
        <dbReference type="ARBA" id="ARBA00022989"/>
    </source>
</evidence>
<dbReference type="eggNOG" id="KOG3030">
    <property type="taxonomic scope" value="Eukaryota"/>
</dbReference>
<gene>
    <name evidence="8" type="ORF">PIIN_00232</name>
</gene>
<dbReference type="HOGENOM" id="CLU_021458_6_1_1"/>
<evidence type="ECO:0000313" key="9">
    <source>
        <dbReference type="Proteomes" id="UP000007148"/>
    </source>
</evidence>
<dbReference type="Gene3D" id="1.20.144.10">
    <property type="entry name" value="Phosphatidic acid phosphatase type 2/haloperoxidase"/>
    <property type="match status" value="1"/>
</dbReference>
<comment type="caution">
    <text evidence="8">The sequence shown here is derived from an EMBL/GenBank/DDBJ whole genome shotgun (WGS) entry which is preliminary data.</text>
</comment>
<reference evidence="8 9" key="1">
    <citation type="journal article" date="2011" name="PLoS Pathog.">
        <title>Endophytic Life Strategies Decoded by Genome and Transcriptome Analyses of the Mutualistic Root Symbiont Piriformospora indica.</title>
        <authorList>
            <person name="Zuccaro A."/>
            <person name="Lahrmann U."/>
            <person name="Guldener U."/>
            <person name="Langen G."/>
            <person name="Pfiffi S."/>
            <person name="Biedenkopf D."/>
            <person name="Wong P."/>
            <person name="Samans B."/>
            <person name="Grimm C."/>
            <person name="Basiewicz M."/>
            <person name="Murat C."/>
            <person name="Martin F."/>
            <person name="Kogel K.H."/>
        </authorList>
    </citation>
    <scope>NUCLEOTIDE SEQUENCE [LARGE SCALE GENOMIC DNA]</scope>
    <source>
        <strain evidence="8 9">DSM 11827</strain>
    </source>
</reference>
<dbReference type="CDD" id="cd03390">
    <property type="entry name" value="PAP2_containing_1_like"/>
    <property type="match status" value="1"/>
</dbReference>
<accession>G4T5K0</accession>
<feature type="transmembrane region" description="Helical" evidence="6">
    <location>
        <begin position="241"/>
        <end position="259"/>
    </location>
</feature>
<evidence type="ECO:0000256" key="2">
    <source>
        <dbReference type="ARBA" id="ARBA00008816"/>
    </source>
</evidence>
<feature type="transmembrane region" description="Helical" evidence="6">
    <location>
        <begin position="66"/>
        <end position="87"/>
    </location>
</feature>
<evidence type="ECO:0000256" key="3">
    <source>
        <dbReference type="ARBA" id="ARBA00022692"/>
    </source>
</evidence>
<comment type="subcellular location">
    <subcellularLocation>
        <location evidence="1">Membrane</location>
        <topology evidence="1">Multi-pass membrane protein</topology>
    </subcellularLocation>
</comment>
<dbReference type="InterPro" id="IPR000326">
    <property type="entry name" value="PAP2/HPO"/>
</dbReference>
<dbReference type="GO" id="GO:0006644">
    <property type="term" value="P:phospholipid metabolic process"/>
    <property type="evidence" value="ECO:0007669"/>
    <property type="project" value="InterPro"/>
</dbReference>
<dbReference type="AlphaFoldDB" id="G4T5K0"/>
<dbReference type="GO" id="GO:0016020">
    <property type="term" value="C:membrane"/>
    <property type="evidence" value="ECO:0007669"/>
    <property type="project" value="UniProtKB-SubCell"/>
</dbReference>
<evidence type="ECO:0000256" key="5">
    <source>
        <dbReference type="ARBA" id="ARBA00023136"/>
    </source>
</evidence>
<dbReference type="SUPFAM" id="SSF48317">
    <property type="entry name" value="Acid phosphatase/Vanadium-dependent haloperoxidase"/>
    <property type="match status" value="1"/>
</dbReference>
<evidence type="ECO:0000313" key="8">
    <source>
        <dbReference type="EMBL" id="CCA66548.1"/>
    </source>
</evidence>
<dbReference type="PANTHER" id="PTHR10165:SF35">
    <property type="entry name" value="RE23632P"/>
    <property type="match status" value="1"/>
</dbReference>
<proteinExistence type="inferred from homology"/>
<dbReference type="InterPro" id="IPR036938">
    <property type="entry name" value="PAP2/HPO_sf"/>
</dbReference>
<dbReference type="OrthoDB" id="10030083at2759"/>
<keyword evidence="9" id="KW-1185">Reference proteome</keyword>
<comment type="similarity">
    <text evidence="2">Belongs to the PA-phosphatase related phosphoesterase family.</text>
</comment>
<dbReference type="PANTHER" id="PTHR10165">
    <property type="entry name" value="LIPID PHOSPHATE PHOSPHATASE"/>
    <property type="match status" value="1"/>
</dbReference>
<dbReference type="InParanoid" id="G4T5K0"/>
<feature type="transmembrane region" description="Helical" evidence="6">
    <location>
        <begin position="181"/>
        <end position="199"/>
    </location>
</feature>
<dbReference type="Proteomes" id="UP000007148">
    <property type="component" value="Unassembled WGS sequence"/>
</dbReference>
<organism evidence="8 9">
    <name type="scientific">Serendipita indica (strain DSM 11827)</name>
    <name type="common">Root endophyte fungus</name>
    <name type="synonym">Piriformospora indica</name>
    <dbReference type="NCBI Taxonomy" id="1109443"/>
    <lineage>
        <taxon>Eukaryota</taxon>
        <taxon>Fungi</taxon>
        <taxon>Dikarya</taxon>
        <taxon>Basidiomycota</taxon>
        <taxon>Agaricomycotina</taxon>
        <taxon>Agaricomycetes</taxon>
        <taxon>Sebacinales</taxon>
        <taxon>Serendipitaceae</taxon>
        <taxon>Serendipita</taxon>
    </lineage>
</organism>
<evidence type="ECO:0000256" key="6">
    <source>
        <dbReference type="SAM" id="Phobius"/>
    </source>
</evidence>
<feature type="transmembrane region" description="Helical" evidence="6">
    <location>
        <begin position="211"/>
        <end position="229"/>
    </location>
</feature>